<dbReference type="GO" id="GO:0005524">
    <property type="term" value="F:ATP binding"/>
    <property type="evidence" value="ECO:0007669"/>
    <property type="project" value="UniProtKB-KW"/>
</dbReference>
<dbReference type="SUPFAM" id="SSF47384">
    <property type="entry name" value="Homodimeric domain of signal transducing histidine kinase"/>
    <property type="match status" value="1"/>
</dbReference>
<evidence type="ECO:0000256" key="9">
    <source>
        <dbReference type="ARBA" id="ARBA00022840"/>
    </source>
</evidence>
<sequence>MIIHLVYGALIAILLLLLLLQWRAWQVRSAKLAYIHSKLHLILTEPTPEKLLVVTGDPELRPILIEINRLLSENQKVTAQYKCTEQSIRRMLSNISHDLKTPLTVILGYIETLNLDPDMPAEERQRLLERVNEKLHDVLKLIRTFFDLAKLESGDKELPLTRLDINEACRKSMLQFYDTLTSQGFEVDIAIPEKPMYAHANEEALERILNNLISNAIHHGGDGQTIGIQTREEEGFILIDVWDRGKGIQELHRDRVFERMYTMEDSRNKSFEGSGLGLTITKRLVEHMGGVIHLDSKPYAKTVFTIRLRALAY</sequence>
<keyword evidence="6" id="KW-0812">Transmembrane</keyword>
<keyword evidence="4" id="KW-0597">Phosphoprotein</keyword>
<dbReference type="SMART" id="SM00388">
    <property type="entry name" value="HisKA"/>
    <property type="match status" value="1"/>
</dbReference>
<dbReference type="InterPro" id="IPR036097">
    <property type="entry name" value="HisK_dim/P_sf"/>
</dbReference>
<comment type="caution">
    <text evidence="14">The sequence shown here is derived from an EMBL/GenBank/DDBJ whole genome shotgun (WGS) entry which is preliminary data.</text>
</comment>
<dbReference type="InterPro" id="IPR003594">
    <property type="entry name" value="HATPase_dom"/>
</dbReference>
<dbReference type="InterPro" id="IPR050736">
    <property type="entry name" value="Sensor_HK_Regulatory"/>
</dbReference>
<dbReference type="Pfam" id="PF00512">
    <property type="entry name" value="HisKA"/>
    <property type="match status" value="1"/>
</dbReference>
<dbReference type="SUPFAM" id="SSF55874">
    <property type="entry name" value="ATPase domain of HSP90 chaperone/DNA topoisomerase II/histidine kinase"/>
    <property type="match status" value="1"/>
</dbReference>
<evidence type="ECO:0000313" key="15">
    <source>
        <dbReference type="Proteomes" id="UP000266177"/>
    </source>
</evidence>
<feature type="domain" description="Histidine kinase" evidence="13">
    <location>
        <begin position="94"/>
        <end position="312"/>
    </location>
</feature>
<dbReference type="InterPro" id="IPR005467">
    <property type="entry name" value="His_kinase_dom"/>
</dbReference>
<organism evidence="14 15">
    <name type="scientific">Paenibacillus thiaminolyticus</name>
    <name type="common">Bacillus thiaminolyticus</name>
    <dbReference type="NCBI Taxonomy" id="49283"/>
    <lineage>
        <taxon>Bacteria</taxon>
        <taxon>Bacillati</taxon>
        <taxon>Bacillota</taxon>
        <taxon>Bacilli</taxon>
        <taxon>Bacillales</taxon>
        <taxon>Paenibacillaceae</taxon>
        <taxon>Paenibacillus</taxon>
    </lineage>
</organism>
<protein>
    <recommendedName>
        <fullName evidence="3">histidine kinase</fullName>
        <ecNumber evidence="3">2.7.13.3</ecNumber>
    </recommendedName>
</protein>
<evidence type="ECO:0000256" key="12">
    <source>
        <dbReference type="ARBA" id="ARBA00023136"/>
    </source>
</evidence>
<comment type="subcellular location">
    <subcellularLocation>
        <location evidence="2">Membrane</location>
    </subcellularLocation>
</comment>
<dbReference type="CDD" id="cd00082">
    <property type="entry name" value="HisKA"/>
    <property type="match status" value="1"/>
</dbReference>
<dbReference type="InterPro" id="IPR004358">
    <property type="entry name" value="Sig_transdc_His_kin-like_C"/>
</dbReference>
<dbReference type="GO" id="GO:0000155">
    <property type="term" value="F:phosphorelay sensor kinase activity"/>
    <property type="evidence" value="ECO:0007669"/>
    <property type="project" value="InterPro"/>
</dbReference>
<dbReference type="Gene3D" id="1.10.287.130">
    <property type="match status" value="1"/>
</dbReference>
<dbReference type="RefSeq" id="WP_119793975.1">
    <property type="nucleotide sequence ID" value="NZ_QYZD01000009.1"/>
</dbReference>
<evidence type="ECO:0000256" key="1">
    <source>
        <dbReference type="ARBA" id="ARBA00000085"/>
    </source>
</evidence>
<keyword evidence="9" id="KW-0067">ATP-binding</keyword>
<name>A0A3A3GIG6_PANTH</name>
<dbReference type="AlphaFoldDB" id="A0A3A3GIG6"/>
<dbReference type="Gene3D" id="3.30.565.10">
    <property type="entry name" value="Histidine kinase-like ATPase, C-terminal domain"/>
    <property type="match status" value="1"/>
</dbReference>
<evidence type="ECO:0000313" key="14">
    <source>
        <dbReference type="EMBL" id="RJG23835.1"/>
    </source>
</evidence>
<dbReference type="SMART" id="SM00387">
    <property type="entry name" value="HATPase_c"/>
    <property type="match status" value="1"/>
</dbReference>
<evidence type="ECO:0000259" key="13">
    <source>
        <dbReference type="PROSITE" id="PS50109"/>
    </source>
</evidence>
<dbReference type="PRINTS" id="PR00344">
    <property type="entry name" value="BCTRLSENSOR"/>
</dbReference>
<keyword evidence="12" id="KW-0472">Membrane</keyword>
<evidence type="ECO:0000256" key="6">
    <source>
        <dbReference type="ARBA" id="ARBA00022692"/>
    </source>
</evidence>
<dbReference type="PANTHER" id="PTHR43711">
    <property type="entry name" value="TWO-COMPONENT HISTIDINE KINASE"/>
    <property type="match status" value="1"/>
</dbReference>
<dbReference type="Proteomes" id="UP000266177">
    <property type="component" value="Unassembled WGS sequence"/>
</dbReference>
<dbReference type="EC" id="2.7.13.3" evidence="3"/>
<dbReference type="OrthoDB" id="9792991at2"/>
<evidence type="ECO:0000256" key="4">
    <source>
        <dbReference type="ARBA" id="ARBA00022553"/>
    </source>
</evidence>
<proteinExistence type="predicted"/>
<dbReference type="InterPro" id="IPR036890">
    <property type="entry name" value="HATPase_C_sf"/>
</dbReference>
<keyword evidence="10" id="KW-1133">Transmembrane helix</keyword>
<gene>
    <name evidence="14" type="ORF">DQX05_12535</name>
</gene>
<comment type="catalytic activity">
    <reaction evidence="1">
        <text>ATP + protein L-histidine = ADP + protein N-phospho-L-histidine.</text>
        <dbReference type="EC" id="2.7.13.3"/>
    </reaction>
</comment>
<dbReference type="PROSITE" id="PS50109">
    <property type="entry name" value="HIS_KIN"/>
    <property type="match status" value="1"/>
</dbReference>
<dbReference type="GO" id="GO:0016020">
    <property type="term" value="C:membrane"/>
    <property type="evidence" value="ECO:0007669"/>
    <property type="project" value="UniProtKB-SubCell"/>
</dbReference>
<evidence type="ECO:0000256" key="7">
    <source>
        <dbReference type="ARBA" id="ARBA00022741"/>
    </source>
</evidence>
<dbReference type="EMBL" id="QYZD01000009">
    <property type="protein sequence ID" value="RJG23835.1"/>
    <property type="molecule type" value="Genomic_DNA"/>
</dbReference>
<keyword evidence="11" id="KW-0902">Two-component regulatory system</keyword>
<dbReference type="Pfam" id="PF02518">
    <property type="entry name" value="HATPase_c"/>
    <property type="match status" value="1"/>
</dbReference>
<evidence type="ECO:0000256" key="2">
    <source>
        <dbReference type="ARBA" id="ARBA00004370"/>
    </source>
</evidence>
<evidence type="ECO:0000256" key="11">
    <source>
        <dbReference type="ARBA" id="ARBA00023012"/>
    </source>
</evidence>
<reference evidence="14 15" key="1">
    <citation type="submission" date="2018-09" db="EMBL/GenBank/DDBJ databases">
        <title>Paenibacillus SK2017-BO5.</title>
        <authorList>
            <person name="Piskunova J.V."/>
            <person name="Dubiley S.A."/>
            <person name="Severinov K.V."/>
        </authorList>
    </citation>
    <scope>NUCLEOTIDE SEQUENCE [LARGE SCALE GENOMIC DNA]</scope>
    <source>
        <strain evidence="14 15">BO5</strain>
    </source>
</reference>
<evidence type="ECO:0000256" key="3">
    <source>
        <dbReference type="ARBA" id="ARBA00012438"/>
    </source>
</evidence>
<dbReference type="InterPro" id="IPR003661">
    <property type="entry name" value="HisK_dim/P_dom"/>
</dbReference>
<keyword evidence="5" id="KW-0808">Transferase</keyword>
<keyword evidence="8 14" id="KW-0418">Kinase</keyword>
<evidence type="ECO:0000256" key="8">
    <source>
        <dbReference type="ARBA" id="ARBA00022777"/>
    </source>
</evidence>
<evidence type="ECO:0000256" key="10">
    <source>
        <dbReference type="ARBA" id="ARBA00022989"/>
    </source>
</evidence>
<evidence type="ECO:0000256" key="5">
    <source>
        <dbReference type="ARBA" id="ARBA00022679"/>
    </source>
</evidence>
<accession>A0A3A3GIG6</accession>
<keyword evidence="7" id="KW-0547">Nucleotide-binding</keyword>
<dbReference type="FunFam" id="3.30.565.10:FF:000013">
    <property type="entry name" value="Two-component sensor histidine kinase"/>
    <property type="match status" value="1"/>
</dbReference>
<dbReference type="PANTHER" id="PTHR43711:SF1">
    <property type="entry name" value="HISTIDINE KINASE 1"/>
    <property type="match status" value="1"/>
</dbReference>